<dbReference type="AlphaFoldDB" id="A0A2N7TH60"/>
<feature type="transmembrane region" description="Helical" evidence="9">
    <location>
        <begin position="89"/>
        <end position="111"/>
    </location>
</feature>
<reference evidence="11 12" key="1">
    <citation type="submission" date="2018-01" db="EMBL/GenBank/DDBJ databases">
        <title>Halomonas endophytica sp. nov., isolated from storage liquid in the stems of Populus euphratica.</title>
        <authorList>
            <person name="Chen C."/>
        </authorList>
    </citation>
    <scope>NUCLEOTIDE SEQUENCE [LARGE SCALE GENOMIC DNA]</scope>
    <source>
        <strain evidence="11 12">DSM 26881</strain>
    </source>
</reference>
<comment type="subunit">
    <text evidence="9">The complex comprises the extracytoplasmic solute receptor protein and the two transmembrane proteins.</text>
</comment>
<feature type="transmembrane region" description="Helical" evidence="9">
    <location>
        <begin position="123"/>
        <end position="147"/>
    </location>
</feature>
<keyword evidence="6 9" id="KW-1133">Transmembrane helix</keyword>
<evidence type="ECO:0000256" key="2">
    <source>
        <dbReference type="ARBA" id="ARBA00022448"/>
    </source>
</evidence>
<keyword evidence="5 9" id="KW-0812">Transmembrane</keyword>
<dbReference type="PANTHER" id="PTHR35011:SF10">
    <property type="entry name" value="TRAP TRANSPORTER SMALL PERMEASE PROTEIN"/>
    <property type="match status" value="1"/>
</dbReference>
<evidence type="ECO:0000256" key="1">
    <source>
        <dbReference type="ARBA" id="ARBA00004429"/>
    </source>
</evidence>
<evidence type="ECO:0000256" key="6">
    <source>
        <dbReference type="ARBA" id="ARBA00022989"/>
    </source>
</evidence>
<name>A0A2N7TH60_9GAMM</name>
<dbReference type="InterPro" id="IPR055348">
    <property type="entry name" value="DctQ"/>
</dbReference>
<evidence type="ECO:0000256" key="7">
    <source>
        <dbReference type="ARBA" id="ARBA00023136"/>
    </source>
</evidence>
<feature type="domain" description="Tripartite ATP-independent periplasmic transporters DctQ component" evidence="10">
    <location>
        <begin position="28"/>
        <end position="159"/>
    </location>
</feature>
<dbReference type="GO" id="GO:0022857">
    <property type="term" value="F:transmembrane transporter activity"/>
    <property type="evidence" value="ECO:0007669"/>
    <property type="project" value="UniProtKB-UniRule"/>
</dbReference>
<evidence type="ECO:0000256" key="9">
    <source>
        <dbReference type="RuleBase" id="RU369079"/>
    </source>
</evidence>
<dbReference type="Proteomes" id="UP000235346">
    <property type="component" value="Unassembled WGS sequence"/>
</dbReference>
<comment type="subcellular location">
    <subcellularLocation>
        <location evidence="1 9">Cell inner membrane</location>
        <topology evidence="1 9">Multi-pass membrane protein</topology>
    </subcellularLocation>
</comment>
<dbReference type="GO" id="GO:0015740">
    <property type="term" value="P:C4-dicarboxylate transport"/>
    <property type="evidence" value="ECO:0007669"/>
    <property type="project" value="TreeGrafter"/>
</dbReference>
<evidence type="ECO:0000313" key="12">
    <source>
        <dbReference type="Proteomes" id="UP000235346"/>
    </source>
</evidence>
<keyword evidence="2 9" id="KW-0813">Transport</keyword>
<evidence type="ECO:0000256" key="3">
    <source>
        <dbReference type="ARBA" id="ARBA00022475"/>
    </source>
</evidence>
<evidence type="ECO:0000313" key="11">
    <source>
        <dbReference type="EMBL" id="PMR67498.1"/>
    </source>
</evidence>
<dbReference type="RefSeq" id="WP_102629514.1">
    <property type="nucleotide sequence ID" value="NZ_PDOH01000056.1"/>
</dbReference>
<organism evidence="11 12">
    <name type="scientific">Halomonas heilongjiangensis</name>
    <dbReference type="NCBI Taxonomy" id="1387883"/>
    <lineage>
        <taxon>Bacteria</taxon>
        <taxon>Pseudomonadati</taxon>
        <taxon>Pseudomonadota</taxon>
        <taxon>Gammaproteobacteria</taxon>
        <taxon>Oceanospirillales</taxon>
        <taxon>Halomonadaceae</taxon>
        <taxon>Halomonas</taxon>
    </lineage>
</organism>
<dbReference type="EMBL" id="PNRE01000090">
    <property type="protein sequence ID" value="PMR67498.1"/>
    <property type="molecule type" value="Genomic_DNA"/>
</dbReference>
<comment type="function">
    <text evidence="9">Part of the tripartite ATP-independent periplasmic (TRAP) transport system.</text>
</comment>
<keyword evidence="3" id="KW-1003">Cell membrane</keyword>
<proteinExistence type="inferred from homology"/>
<keyword evidence="7 9" id="KW-0472">Membrane</keyword>
<keyword evidence="12" id="KW-1185">Reference proteome</keyword>
<dbReference type="InterPro" id="IPR007387">
    <property type="entry name" value="TRAP_DctQ"/>
</dbReference>
<gene>
    <name evidence="11" type="ORF">C1H66_19390</name>
</gene>
<protein>
    <recommendedName>
        <fullName evidence="9">TRAP transporter small permease protein</fullName>
    </recommendedName>
</protein>
<dbReference type="PANTHER" id="PTHR35011">
    <property type="entry name" value="2,3-DIKETO-L-GULONATE TRAP TRANSPORTER SMALL PERMEASE PROTEIN YIAM"/>
    <property type="match status" value="1"/>
</dbReference>
<comment type="caution">
    <text evidence="11">The sequence shown here is derived from an EMBL/GenBank/DDBJ whole genome shotgun (WGS) entry which is preliminary data.</text>
</comment>
<feature type="transmembrane region" description="Helical" evidence="9">
    <location>
        <begin position="12"/>
        <end position="31"/>
    </location>
</feature>
<dbReference type="GO" id="GO:0005886">
    <property type="term" value="C:plasma membrane"/>
    <property type="evidence" value="ECO:0007669"/>
    <property type="project" value="UniProtKB-SubCell"/>
</dbReference>
<evidence type="ECO:0000259" key="10">
    <source>
        <dbReference type="Pfam" id="PF04290"/>
    </source>
</evidence>
<comment type="similarity">
    <text evidence="8 9">Belongs to the TRAP transporter small permease family.</text>
</comment>
<evidence type="ECO:0000256" key="4">
    <source>
        <dbReference type="ARBA" id="ARBA00022519"/>
    </source>
</evidence>
<feature type="transmembrane region" description="Helical" evidence="9">
    <location>
        <begin position="51"/>
        <end position="69"/>
    </location>
</feature>
<dbReference type="OrthoDB" id="8559033at2"/>
<evidence type="ECO:0000256" key="5">
    <source>
        <dbReference type="ARBA" id="ARBA00022692"/>
    </source>
</evidence>
<keyword evidence="4 9" id="KW-0997">Cell inner membrane</keyword>
<accession>A0A2N7TH60</accession>
<evidence type="ECO:0000256" key="8">
    <source>
        <dbReference type="ARBA" id="ARBA00038436"/>
    </source>
</evidence>
<dbReference type="Pfam" id="PF04290">
    <property type="entry name" value="DctQ"/>
    <property type="match status" value="1"/>
</dbReference>
<sequence length="169" mass="18189">MNHRASQTSVPLTYSLSLLSGAAVLLLAFFMTIDVTSRRLGGPFSGISDTVASFVIVMVGTLPLAYALAMNAHVRIDVLKTIYPQRLNWISDVFAFVSMLGLATVLAWQALGNAYESYRIGSHIPQAIVSLPLFIPQSIMALGYVLLSIQATRLIVALLRPSKGGISHA</sequence>